<dbReference type="PANTHER" id="PTHR30561:SF0">
    <property type="entry name" value="GUANIDINIUM EXPORTER"/>
    <property type="match status" value="1"/>
</dbReference>
<dbReference type="InterPro" id="IPR045324">
    <property type="entry name" value="Small_multidrug_res"/>
</dbReference>
<keyword evidence="10" id="KW-1185">Reference proteome</keyword>
<dbReference type="InterPro" id="IPR037185">
    <property type="entry name" value="EmrE-like"/>
</dbReference>
<proteinExistence type="inferred from homology"/>
<organism evidence="9 10">
    <name type="scientific">Companilactobacillus mindensis DSM 14500</name>
    <dbReference type="NCBI Taxonomy" id="1423770"/>
    <lineage>
        <taxon>Bacteria</taxon>
        <taxon>Bacillati</taxon>
        <taxon>Bacillota</taxon>
        <taxon>Bacilli</taxon>
        <taxon>Lactobacillales</taxon>
        <taxon>Lactobacillaceae</taxon>
        <taxon>Companilactobacillus</taxon>
    </lineage>
</organism>
<dbReference type="EMBL" id="AZEZ01000102">
    <property type="protein sequence ID" value="KRL42743.1"/>
    <property type="molecule type" value="Genomic_DNA"/>
</dbReference>
<evidence type="ECO:0000256" key="4">
    <source>
        <dbReference type="ARBA" id="ARBA00022692"/>
    </source>
</evidence>
<evidence type="ECO:0000313" key="10">
    <source>
        <dbReference type="Proteomes" id="UP000050872"/>
    </source>
</evidence>
<evidence type="ECO:0000256" key="7">
    <source>
        <dbReference type="RuleBase" id="RU003942"/>
    </source>
</evidence>
<name>A0A0R1QDB4_9LACO</name>
<keyword evidence="4 7" id="KW-0812">Transmembrane</keyword>
<evidence type="ECO:0000256" key="5">
    <source>
        <dbReference type="ARBA" id="ARBA00022989"/>
    </source>
</evidence>
<keyword evidence="3" id="KW-1003">Cell membrane</keyword>
<dbReference type="GO" id="GO:0005886">
    <property type="term" value="C:plasma membrane"/>
    <property type="evidence" value="ECO:0007669"/>
    <property type="project" value="UniProtKB-SubCell"/>
</dbReference>
<feature type="transmembrane region" description="Helical" evidence="8">
    <location>
        <begin position="100"/>
        <end position="118"/>
    </location>
</feature>
<gene>
    <name evidence="9" type="ORF">FD29_GL001613</name>
</gene>
<accession>A0A0R1QDB4</accession>
<dbReference type="Gene3D" id="1.10.3730.20">
    <property type="match status" value="1"/>
</dbReference>
<dbReference type="PANTHER" id="PTHR30561">
    <property type="entry name" value="SMR FAMILY PROTON-DEPENDENT DRUG EFFLUX TRANSPORTER SUGE"/>
    <property type="match status" value="1"/>
</dbReference>
<feature type="transmembrane region" description="Helical" evidence="8">
    <location>
        <begin position="46"/>
        <end position="65"/>
    </location>
</feature>
<comment type="caution">
    <text evidence="9">The sequence shown here is derived from an EMBL/GenBank/DDBJ whole genome shotgun (WGS) entry which is preliminary data.</text>
</comment>
<dbReference type="FunFam" id="1.10.3730.20:FF:000001">
    <property type="entry name" value="Quaternary ammonium compound resistance transporter SugE"/>
    <property type="match status" value="1"/>
</dbReference>
<dbReference type="SUPFAM" id="SSF103481">
    <property type="entry name" value="Multidrug resistance efflux transporter EmrE"/>
    <property type="match status" value="1"/>
</dbReference>
<comment type="similarity">
    <text evidence="7">Belongs to the drug/metabolite transporter (DMT) superfamily. Small multidrug resistance (SMR) (TC 2.A.7.1) family.</text>
</comment>
<evidence type="ECO:0000256" key="2">
    <source>
        <dbReference type="ARBA" id="ARBA00022448"/>
    </source>
</evidence>
<dbReference type="STRING" id="1423770.FD29_GL001613"/>
<dbReference type="AlphaFoldDB" id="A0A0R1QDB4"/>
<sequence length="121" mass="13118">MKELLGVLIFLEENIMNWIYLITAGLFETVWATTMKLSHGFTKLNYTIMTIVGLALSMGLLALAIKKMPMSLAYPIWTGIGAVGSIIAGVILFGDKLSPLTWAFVALLLISIIGIKITSGN</sequence>
<keyword evidence="2" id="KW-0813">Transport</keyword>
<feature type="transmembrane region" description="Helical" evidence="8">
    <location>
        <begin position="72"/>
        <end position="94"/>
    </location>
</feature>
<reference evidence="9 10" key="1">
    <citation type="journal article" date="2015" name="Genome Announc.">
        <title>Expanding the biotechnology potential of lactobacilli through comparative genomics of 213 strains and associated genera.</title>
        <authorList>
            <person name="Sun Z."/>
            <person name="Harris H.M."/>
            <person name="McCann A."/>
            <person name="Guo C."/>
            <person name="Argimon S."/>
            <person name="Zhang W."/>
            <person name="Yang X."/>
            <person name="Jeffery I.B."/>
            <person name="Cooney J.C."/>
            <person name="Kagawa T.F."/>
            <person name="Liu W."/>
            <person name="Song Y."/>
            <person name="Salvetti E."/>
            <person name="Wrobel A."/>
            <person name="Rasinkangas P."/>
            <person name="Parkhill J."/>
            <person name="Rea M.C."/>
            <person name="O'Sullivan O."/>
            <person name="Ritari J."/>
            <person name="Douillard F.P."/>
            <person name="Paul Ross R."/>
            <person name="Yang R."/>
            <person name="Briner A.E."/>
            <person name="Felis G.E."/>
            <person name="de Vos W.M."/>
            <person name="Barrangou R."/>
            <person name="Klaenhammer T.R."/>
            <person name="Caufield P.W."/>
            <person name="Cui Y."/>
            <person name="Zhang H."/>
            <person name="O'Toole P.W."/>
        </authorList>
    </citation>
    <scope>NUCLEOTIDE SEQUENCE [LARGE SCALE GENOMIC DNA]</scope>
    <source>
        <strain evidence="9 10">DSM 14500</strain>
    </source>
</reference>
<keyword evidence="6 8" id="KW-0472">Membrane</keyword>
<comment type="subcellular location">
    <subcellularLocation>
        <location evidence="1 7">Cell membrane</location>
        <topology evidence="1 7">Multi-pass membrane protein</topology>
    </subcellularLocation>
</comment>
<dbReference type="Pfam" id="PF00893">
    <property type="entry name" value="Multi_Drug_Res"/>
    <property type="match status" value="1"/>
</dbReference>
<evidence type="ECO:0000313" key="9">
    <source>
        <dbReference type="EMBL" id="KRL42743.1"/>
    </source>
</evidence>
<evidence type="ECO:0000256" key="3">
    <source>
        <dbReference type="ARBA" id="ARBA00022475"/>
    </source>
</evidence>
<dbReference type="GO" id="GO:0022857">
    <property type="term" value="F:transmembrane transporter activity"/>
    <property type="evidence" value="ECO:0007669"/>
    <property type="project" value="InterPro"/>
</dbReference>
<dbReference type="InterPro" id="IPR000390">
    <property type="entry name" value="Small_drug/metabolite_transptr"/>
</dbReference>
<evidence type="ECO:0000256" key="8">
    <source>
        <dbReference type="SAM" id="Phobius"/>
    </source>
</evidence>
<evidence type="ECO:0000256" key="6">
    <source>
        <dbReference type="ARBA" id="ARBA00023136"/>
    </source>
</evidence>
<dbReference type="PATRIC" id="fig|1423770.3.peg.1650"/>
<dbReference type="Proteomes" id="UP000050872">
    <property type="component" value="Unassembled WGS sequence"/>
</dbReference>
<protein>
    <submittedName>
        <fullName evidence="9">Membrane transporter</fullName>
    </submittedName>
</protein>
<evidence type="ECO:0000256" key="1">
    <source>
        <dbReference type="ARBA" id="ARBA00004651"/>
    </source>
</evidence>
<feature type="transmembrane region" description="Helical" evidence="8">
    <location>
        <begin position="15"/>
        <end position="34"/>
    </location>
</feature>
<keyword evidence="5 8" id="KW-1133">Transmembrane helix</keyword>